<dbReference type="Proteomes" id="UP000308707">
    <property type="component" value="Unassembled WGS sequence"/>
</dbReference>
<dbReference type="EMBL" id="SZUA01000003">
    <property type="protein sequence ID" value="TKR29536.1"/>
    <property type="molecule type" value="Genomic_DNA"/>
</dbReference>
<protein>
    <submittedName>
        <fullName evidence="1">Uncharacterized protein</fullName>
    </submittedName>
</protein>
<name>A0A4U5JLE3_9GAMM</name>
<dbReference type="OrthoDB" id="6058713at2"/>
<proteinExistence type="predicted"/>
<organism evidence="1 2">
    <name type="scientific">Luteimonas gilva</name>
    <dbReference type="NCBI Taxonomy" id="2572684"/>
    <lineage>
        <taxon>Bacteria</taxon>
        <taxon>Pseudomonadati</taxon>
        <taxon>Pseudomonadota</taxon>
        <taxon>Gammaproteobacteria</taxon>
        <taxon>Lysobacterales</taxon>
        <taxon>Lysobacteraceae</taxon>
        <taxon>Luteimonas</taxon>
    </lineage>
</organism>
<gene>
    <name evidence="1" type="ORF">FCE95_15495</name>
</gene>
<comment type="caution">
    <text evidence="1">The sequence shown here is derived from an EMBL/GenBank/DDBJ whole genome shotgun (WGS) entry which is preliminary data.</text>
</comment>
<evidence type="ECO:0000313" key="1">
    <source>
        <dbReference type="EMBL" id="TKR29536.1"/>
    </source>
</evidence>
<accession>A0A4U5JLE3</accession>
<evidence type="ECO:0000313" key="2">
    <source>
        <dbReference type="Proteomes" id="UP000308707"/>
    </source>
</evidence>
<keyword evidence="2" id="KW-1185">Reference proteome</keyword>
<sequence>MSTLAFAAFPQDAMPMPNQDAVQQLDGKNARALAAAYGTFREKLPEADIAAYTVEVHAPADGAIRVVFSPKLAPGEKPTVGGRTSLGREISVWVSAEDYSVTRSAFSR</sequence>
<dbReference type="RefSeq" id="WP_137267939.1">
    <property type="nucleotide sequence ID" value="NZ_SZUA01000003.1"/>
</dbReference>
<dbReference type="AlphaFoldDB" id="A0A4U5JLE3"/>
<reference evidence="1 2" key="1">
    <citation type="submission" date="2019-04" db="EMBL/GenBank/DDBJ databases">
        <title>Reference strain of H23.</title>
        <authorList>
            <person name="Luo X."/>
        </authorList>
    </citation>
    <scope>NUCLEOTIDE SEQUENCE [LARGE SCALE GENOMIC DNA]</scope>
    <source>
        <strain evidence="1 2">H23</strain>
    </source>
</reference>